<keyword evidence="1" id="KW-0812">Transmembrane</keyword>
<dbReference type="EMBL" id="PGGS01000250">
    <property type="protein sequence ID" value="PNH06208.1"/>
    <property type="molecule type" value="Genomic_DNA"/>
</dbReference>
<feature type="transmembrane region" description="Helical" evidence="1">
    <location>
        <begin position="101"/>
        <end position="123"/>
    </location>
</feature>
<sequence>MVGACSLCTPSADKETLAPDQVAVTVEGASPAGRAANTPELGPDGRPLPRVLPRPVISCGGWSLTRSLYQNMYGSMHSVHVSVMVHFHSWPFRPDTMYFRMLTLVQLLGIVAVGAIVVLGWVVSTRESTCGKSAKTCNTCLAVHERYFASAEPVCQVMERAVAGIVASTNGTWLDANNVREERYCNWHCVGEFTPNTNSSCPVS</sequence>
<dbReference type="Proteomes" id="UP000236333">
    <property type="component" value="Unassembled WGS sequence"/>
</dbReference>
<accession>A0A2J8A143</accession>
<proteinExistence type="predicted"/>
<comment type="caution">
    <text evidence="2">The sequence shown here is derived from an EMBL/GenBank/DDBJ whole genome shotgun (WGS) entry which is preliminary data.</text>
</comment>
<keyword evidence="3" id="KW-1185">Reference proteome</keyword>
<evidence type="ECO:0000313" key="2">
    <source>
        <dbReference type="EMBL" id="PNH06208.1"/>
    </source>
</evidence>
<dbReference type="AlphaFoldDB" id="A0A2J8A143"/>
<gene>
    <name evidence="2" type="ORF">TSOC_007438</name>
</gene>
<evidence type="ECO:0000256" key="1">
    <source>
        <dbReference type="SAM" id="Phobius"/>
    </source>
</evidence>
<organism evidence="2 3">
    <name type="scientific">Tetrabaena socialis</name>
    <dbReference type="NCBI Taxonomy" id="47790"/>
    <lineage>
        <taxon>Eukaryota</taxon>
        <taxon>Viridiplantae</taxon>
        <taxon>Chlorophyta</taxon>
        <taxon>core chlorophytes</taxon>
        <taxon>Chlorophyceae</taxon>
        <taxon>CS clade</taxon>
        <taxon>Chlamydomonadales</taxon>
        <taxon>Tetrabaenaceae</taxon>
        <taxon>Tetrabaena</taxon>
    </lineage>
</organism>
<dbReference type="OrthoDB" id="535345at2759"/>
<reference evidence="2 3" key="1">
    <citation type="journal article" date="2017" name="Mol. Biol. Evol.">
        <title>The 4-celled Tetrabaena socialis nuclear genome reveals the essential components for genetic control of cell number at the origin of multicellularity in the volvocine lineage.</title>
        <authorList>
            <person name="Featherston J."/>
            <person name="Arakaki Y."/>
            <person name="Hanschen E.R."/>
            <person name="Ferris P.J."/>
            <person name="Michod R.E."/>
            <person name="Olson B.J.S.C."/>
            <person name="Nozaki H."/>
            <person name="Durand P.M."/>
        </authorList>
    </citation>
    <scope>NUCLEOTIDE SEQUENCE [LARGE SCALE GENOMIC DNA]</scope>
    <source>
        <strain evidence="2 3">NIES-571</strain>
    </source>
</reference>
<evidence type="ECO:0000313" key="3">
    <source>
        <dbReference type="Proteomes" id="UP000236333"/>
    </source>
</evidence>
<keyword evidence="1" id="KW-0472">Membrane</keyword>
<protein>
    <submittedName>
        <fullName evidence="2">Uncharacterized protein</fullName>
    </submittedName>
</protein>
<keyword evidence="1" id="KW-1133">Transmembrane helix</keyword>
<name>A0A2J8A143_9CHLO</name>